<dbReference type="InterPro" id="IPR032710">
    <property type="entry name" value="NTF2-like_dom_sf"/>
</dbReference>
<name>A0ABV2WYR3_9NOCA</name>
<dbReference type="Pfam" id="PF13577">
    <property type="entry name" value="SnoaL_4"/>
    <property type="match status" value="1"/>
</dbReference>
<sequence>MNDYALTARSAQLYYRYARAIDQCDLDTARSIAVDDVQVTIGDGPTQHGVGAFLEIFRRHQARELLFSRHLVTNVLAERAGHQVVTHAYFQATFFEDAETRMIFGVYDDVHTEEGAGLKIAHKKIRVERVVVLPASMPWGRLSA</sequence>
<dbReference type="Gene3D" id="3.10.450.50">
    <property type="match status" value="1"/>
</dbReference>
<gene>
    <name evidence="2" type="ORF">ABZ510_29745</name>
</gene>
<protein>
    <submittedName>
        <fullName evidence="2">Nuclear transport factor 2 family protein</fullName>
    </submittedName>
</protein>
<dbReference type="Proteomes" id="UP001550628">
    <property type="component" value="Unassembled WGS sequence"/>
</dbReference>
<keyword evidence="3" id="KW-1185">Reference proteome</keyword>
<evidence type="ECO:0000313" key="3">
    <source>
        <dbReference type="Proteomes" id="UP001550628"/>
    </source>
</evidence>
<accession>A0ABV2WYR3</accession>
<dbReference type="SUPFAM" id="SSF54427">
    <property type="entry name" value="NTF2-like"/>
    <property type="match status" value="1"/>
</dbReference>
<organism evidence="2 3">
    <name type="scientific">Nocardia rhamnosiphila</name>
    <dbReference type="NCBI Taxonomy" id="426716"/>
    <lineage>
        <taxon>Bacteria</taxon>
        <taxon>Bacillati</taxon>
        <taxon>Actinomycetota</taxon>
        <taxon>Actinomycetes</taxon>
        <taxon>Mycobacteriales</taxon>
        <taxon>Nocardiaceae</taxon>
        <taxon>Nocardia</taxon>
    </lineage>
</organism>
<dbReference type="EMBL" id="JBEYBF010000031">
    <property type="protein sequence ID" value="MEU1956024.1"/>
    <property type="molecule type" value="Genomic_DNA"/>
</dbReference>
<reference evidence="2 3" key="1">
    <citation type="submission" date="2024-06" db="EMBL/GenBank/DDBJ databases">
        <title>The Natural Products Discovery Center: Release of the First 8490 Sequenced Strains for Exploring Actinobacteria Biosynthetic Diversity.</title>
        <authorList>
            <person name="Kalkreuter E."/>
            <person name="Kautsar S.A."/>
            <person name="Yang D."/>
            <person name="Bader C.D."/>
            <person name="Teijaro C.N."/>
            <person name="Fluegel L."/>
            <person name="Davis C.M."/>
            <person name="Simpson J.R."/>
            <person name="Lauterbach L."/>
            <person name="Steele A.D."/>
            <person name="Gui C."/>
            <person name="Meng S."/>
            <person name="Li G."/>
            <person name="Viehrig K."/>
            <person name="Ye F."/>
            <person name="Su P."/>
            <person name="Kiefer A.F."/>
            <person name="Nichols A."/>
            <person name="Cepeda A.J."/>
            <person name="Yan W."/>
            <person name="Fan B."/>
            <person name="Jiang Y."/>
            <person name="Adhikari A."/>
            <person name="Zheng C.-J."/>
            <person name="Schuster L."/>
            <person name="Cowan T.M."/>
            <person name="Smanski M.J."/>
            <person name="Chevrette M.G."/>
            <person name="De Carvalho L.P.S."/>
            <person name="Shen B."/>
        </authorList>
    </citation>
    <scope>NUCLEOTIDE SEQUENCE [LARGE SCALE GENOMIC DNA]</scope>
    <source>
        <strain evidence="2 3">NPDC019708</strain>
    </source>
</reference>
<dbReference type="RefSeq" id="WP_356959366.1">
    <property type="nucleotide sequence ID" value="NZ_JBEYBD010000028.1"/>
</dbReference>
<dbReference type="InterPro" id="IPR037401">
    <property type="entry name" value="SnoaL-like"/>
</dbReference>
<comment type="caution">
    <text evidence="2">The sequence shown here is derived from an EMBL/GenBank/DDBJ whole genome shotgun (WGS) entry which is preliminary data.</text>
</comment>
<proteinExistence type="predicted"/>
<evidence type="ECO:0000259" key="1">
    <source>
        <dbReference type="Pfam" id="PF13577"/>
    </source>
</evidence>
<evidence type="ECO:0000313" key="2">
    <source>
        <dbReference type="EMBL" id="MEU1956024.1"/>
    </source>
</evidence>
<feature type="domain" description="SnoaL-like" evidence="1">
    <location>
        <begin position="11"/>
        <end position="122"/>
    </location>
</feature>
<dbReference type="CDD" id="cd00531">
    <property type="entry name" value="NTF2_like"/>
    <property type="match status" value="1"/>
</dbReference>